<gene>
    <name evidence="1" type="ORF">NCTC10661_07435</name>
</gene>
<reference evidence="1 2" key="1">
    <citation type="submission" date="2018-06" db="EMBL/GenBank/DDBJ databases">
        <authorList>
            <consortium name="Pathogen Informatics"/>
            <person name="Doyle S."/>
        </authorList>
    </citation>
    <scope>NUCLEOTIDE SEQUENCE [LARGE SCALE GENOMIC DNA]</scope>
    <source>
        <strain evidence="1 2">NCTC10661</strain>
    </source>
</reference>
<evidence type="ECO:0000313" key="2">
    <source>
        <dbReference type="Proteomes" id="UP000250416"/>
    </source>
</evidence>
<protein>
    <submittedName>
        <fullName evidence="1">GntR family transcriptional regulator</fullName>
    </submittedName>
</protein>
<evidence type="ECO:0000313" key="1">
    <source>
        <dbReference type="EMBL" id="SQA61706.1"/>
    </source>
</evidence>
<organism evidence="1 2">
    <name type="scientific">Burkholderia cepacia</name>
    <name type="common">Pseudomonas cepacia</name>
    <dbReference type="NCBI Taxonomy" id="292"/>
    <lineage>
        <taxon>Bacteria</taxon>
        <taxon>Pseudomonadati</taxon>
        <taxon>Pseudomonadota</taxon>
        <taxon>Betaproteobacteria</taxon>
        <taxon>Burkholderiales</taxon>
        <taxon>Burkholderiaceae</taxon>
        <taxon>Burkholderia</taxon>
        <taxon>Burkholderia cepacia complex</taxon>
    </lineage>
</organism>
<dbReference type="AlphaFoldDB" id="A0AAE8NMS1"/>
<comment type="caution">
    <text evidence="1">The sequence shown here is derived from an EMBL/GenBank/DDBJ whole genome shotgun (WGS) entry which is preliminary data.</text>
</comment>
<dbReference type="EMBL" id="UARD01000059">
    <property type="protein sequence ID" value="SQA61706.1"/>
    <property type="molecule type" value="Genomic_DNA"/>
</dbReference>
<sequence length="47" mass="4923">MAALADPDHAVLPQVLRSHSENTAREVLAILDRTGTADAPEQRSAGA</sequence>
<name>A0AAE8NMS1_BURCE</name>
<accession>A0AAE8NMS1</accession>
<dbReference type="Proteomes" id="UP000250416">
    <property type="component" value="Unassembled WGS sequence"/>
</dbReference>
<proteinExistence type="predicted"/>